<comment type="caution">
    <text evidence="1">The sequence shown here is derived from an EMBL/GenBank/DDBJ whole genome shotgun (WGS) entry which is preliminary data.</text>
</comment>
<protein>
    <submittedName>
        <fullName evidence="1">Uncharacterized protein</fullName>
    </submittedName>
</protein>
<keyword evidence="2" id="KW-1185">Reference proteome</keyword>
<gene>
    <name evidence="1" type="ORF">H2198_001618</name>
</gene>
<organism evidence="1 2">
    <name type="scientific">Neophaeococcomyces mojaviensis</name>
    <dbReference type="NCBI Taxonomy" id="3383035"/>
    <lineage>
        <taxon>Eukaryota</taxon>
        <taxon>Fungi</taxon>
        <taxon>Dikarya</taxon>
        <taxon>Ascomycota</taxon>
        <taxon>Pezizomycotina</taxon>
        <taxon>Eurotiomycetes</taxon>
        <taxon>Chaetothyriomycetidae</taxon>
        <taxon>Chaetothyriales</taxon>
        <taxon>Chaetothyriales incertae sedis</taxon>
        <taxon>Neophaeococcomyces</taxon>
    </lineage>
</organism>
<proteinExistence type="predicted"/>
<name>A0ACC3AGN5_9EURO</name>
<evidence type="ECO:0000313" key="1">
    <source>
        <dbReference type="EMBL" id="KAJ9662076.1"/>
    </source>
</evidence>
<evidence type="ECO:0000313" key="2">
    <source>
        <dbReference type="Proteomes" id="UP001172386"/>
    </source>
</evidence>
<sequence>MKTFGALALAISVAAAQVPYMQYVLTPKSRTLRPATVYNVNGTVSAAQDLVAGRNANTTFSGPSAVTYDFGKNVAGLVSFNVSSASNPAFIGISFTESSLWISPDGCDATADAGIDEALWWQVQSGGHYAAPRQNERGGFRYLNVYHNTTGNVTLSDLTVYYTAVPNYSEQQLAAGIQTGYFHCEDEQINRVWYAGAYTNEMCTIDPTAGNSLIYLGIVNSTSNITTPLPWYNNYTISNGTAVLVDGAKRDRLVWPGDIAISQPGIFVSSYDMEMLRESLDSLLVLQNSSGALPYAGRPFGTALPIWSFTYHLYSLIDINDYYLYTGNETYIKQNWNIFKQALNFSLSFVDESGMANVTTSADWLRFGMGGHNIEANSILYYTINIGISLAQHLNDTSEFVQTWPDVAANIKASANDLLWDPGMNLYRDNDTGTSLHPQDGNAWAVVSNLADTDRAVNISQALQSRWGKYGAPAPEAGATVSPFISGFELQAHYIAGRPAAAVNLTKLMWGDFMLDDPRMTNSTFIEGYSTNGDLHYAPYNNDPRISHAHGWATGPTSTLTFYAAGLQVTSAAGQTWLITPQLGGLKSVEAGYKTNVGSFSSHVTAVGSGLNVTFSTPVGTSGSVQLRYAGGLANLTVTNIGSRKREVMRRQASSQEMQSRVVTLDGLAGGNYTVLLEVS</sequence>
<dbReference type="Proteomes" id="UP001172386">
    <property type="component" value="Unassembled WGS sequence"/>
</dbReference>
<dbReference type="EMBL" id="JAPDRQ010000018">
    <property type="protein sequence ID" value="KAJ9662076.1"/>
    <property type="molecule type" value="Genomic_DNA"/>
</dbReference>
<accession>A0ACC3AGN5</accession>
<reference evidence="1" key="1">
    <citation type="submission" date="2022-10" db="EMBL/GenBank/DDBJ databases">
        <title>Culturing micro-colonial fungi from biological soil crusts in the Mojave desert and describing Neophaeococcomyces mojavensis, and introducing the new genera and species Taxawa tesnikishii.</title>
        <authorList>
            <person name="Kurbessoian T."/>
            <person name="Stajich J.E."/>
        </authorList>
    </citation>
    <scope>NUCLEOTIDE SEQUENCE</scope>
    <source>
        <strain evidence="1">JES_112</strain>
    </source>
</reference>